<accession>A0AAV3QMV5</accession>
<dbReference type="Gene3D" id="2.40.50.140">
    <property type="entry name" value="Nucleic acid-binding proteins"/>
    <property type="match status" value="1"/>
</dbReference>
<dbReference type="EMBL" id="BAABME010005041">
    <property type="protein sequence ID" value="GAA0164428.1"/>
    <property type="molecule type" value="Genomic_DNA"/>
</dbReference>
<dbReference type="SUPFAM" id="SSF50249">
    <property type="entry name" value="Nucleic acid-binding proteins"/>
    <property type="match status" value="1"/>
</dbReference>
<reference evidence="1 2" key="1">
    <citation type="submission" date="2024-01" db="EMBL/GenBank/DDBJ databases">
        <title>The complete chloroplast genome sequence of Lithospermum erythrorhizon: insights into the phylogenetic relationship among Boraginaceae species and the maternal lineages of purple gromwells.</title>
        <authorList>
            <person name="Okada T."/>
            <person name="Watanabe K."/>
        </authorList>
    </citation>
    <scope>NUCLEOTIDE SEQUENCE [LARGE SCALE GENOMIC DNA]</scope>
</reference>
<evidence type="ECO:0000313" key="1">
    <source>
        <dbReference type="EMBL" id="GAA0164428.1"/>
    </source>
</evidence>
<dbReference type="InterPro" id="IPR012340">
    <property type="entry name" value="NA-bd_OB-fold"/>
</dbReference>
<evidence type="ECO:0000313" key="2">
    <source>
        <dbReference type="Proteomes" id="UP001454036"/>
    </source>
</evidence>
<keyword evidence="2" id="KW-1185">Reference proteome</keyword>
<comment type="caution">
    <text evidence="1">The sequence shown here is derived from an EMBL/GenBank/DDBJ whole genome shotgun (WGS) entry which is preliminary data.</text>
</comment>
<dbReference type="Proteomes" id="UP001454036">
    <property type="component" value="Unassembled WGS sequence"/>
</dbReference>
<protein>
    <submittedName>
        <fullName evidence="1">Uncharacterized protein</fullName>
    </submittedName>
</protein>
<gene>
    <name evidence="1" type="ORF">LIER_20068</name>
</gene>
<dbReference type="AlphaFoldDB" id="A0AAV3QMV5"/>
<proteinExistence type="predicted"/>
<name>A0AAV3QMV5_LITER</name>
<organism evidence="1 2">
    <name type="scientific">Lithospermum erythrorhizon</name>
    <name type="common">Purple gromwell</name>
    <name type="synonym">Lithospermum officinale var. erythrorhizon</name>
    <dbReference type="NCBI Taxonomy" id="34254"/>
    <lineage>
        <taxon>Eukaryota</taxon>
        <taxon>Viridiplantae</taxon>
        <taxon>Streptophyta</taxon>
        <taxon>Embryophyta</taxon>
        <taxon>Tracheophyta</taxon>
        <taxon>Spermatophyta</taxon>
        <taxon>Magnoliopsida</taxon>
        <taxon>eudicotyledons</taxon>
        <taxon>Gunneridae</taxon>
        <taxon>Pentapetalae</taxon>
        <taxon>asterids</taxon>
        <taxon>lamiids</taxon>
        <taxon>Boraginales</taxon>
        <taxon>Boraginaceae</taxon>
        <taxon>Boraginoideae</taxon>
        <taxon>Lithospermeae</taxon>
        <taxon>Lithospermum</taxon>
    </lineage>
</organism>
<sequence>MNIIIKVEPCQTVTVESKLTTVQNFIVVDADLKPVEISVWGKMTSTMGPLLVQAVNNNSVLLARRLKITRYGVISLLAKNGSLFALNPPVEAATNMKSWFDTVRDDVLSLLFEGQPMSNYCDLIYDGSMKANTVADLQNETQGSDYWIRGLLQLYEADQRLYYTGFVSCIRPLVTMLVTDDTGSSDVVAVGSVDERIM</sequence>